<dbReference type="AlphaFoldDB" id="A0A8H2WR44"/>
<dbReference type="GO" id="GO:0016020">
    <property type="term" value="C:membrane"/>
    <property type="evidence" value="ECO:0007669"/>
    <property type="project" value="TreeGrafter"/>
</dbReference>
<reference evidence="5" key="1">
    <citation type="submission" date="2021-01" db="EMBL/GenBank/DDBJ databases">
        <authorList>
            <person name="Kaushik A."/>
        </authorList>
    </citation>
    <scope>NUCLEOTIDE SEQUENCE</scope>
    <source>
        <strain evidence="5">AG3-T5</strain>
    </source>
</reference>
<gene>
    <name evidence="5" type="ORF">RDB_LOCUS1496</name>
</gene>
<dbReference type="SUPFAM" id="SSF48452">
    <property type="entry name" value="TPR-like"/>
    <property type="match status" value="1"/>
</dbReference>
<evidence type="ECO:0000313" key="5">
    <source>
        <dbReference type="EMBL" id="CAE6395497.1"/>
    </source>
</evidence>
<dbReference type="GO" id="GO:0046486">
    <property type="term" value="P:glycerolipid metabolic process"/>
    <property type="evidence" value="ECO:0007669"/>
    <property type="project" value="UniProtKB-ARBA"/>
</dbReference>
<dbReference type="Pfam" id="PF13374">
    <property type="entry name" value="TPR_10"/>
    <property type="match status" value="1"/>
</dbReference>
<accession>A0A8H2WR44</accession>
<organism evidence="5 6">
    <name type="scientific">Rhizoctonia solani</name>
    <dbReference type="NCBI Taxonomy" id="456999"/>
    <lineage>
        <taxon>Eukaryota</taxon>
        <taxon>Fungi</taxon>
        <taxon>Dikarya</taxon>
        <taxon>Basidiomycota</taxon>
        <taxon>Agaricomycotina</taxon>
        <taxon>Agaricomycetes</taxon>
        <taxon>Cantharellales</taxon>
        <taxon>Ceratobasidiaceae</taxon>
        <taxon>Rhizoctonia</taxon>
    </lineage>
</organism>
<proteinExistence type="predicted"/>
<keyword evidence="3" id="KW-0443">Lipid metabolism</keyword>
<dbReference type="InterPro" id="IPR011990">
    <property type="entry name" value="TPR-like_helical_dom_sf"/>
</dbReference>
<dbReference type="GO" id="GO:0047499">
    <property type="term" value="F:calcium-independent phospholipase A2 activity"/>
    <property type="evidence" value="ECO:0007669"/>
    <property type="project" value="TreeGrafter"/>
</dbReference>
<dbReference type="SUPFAM" id="SSF52151">
    <property type="entry name" value="FabD/lysophospholipase-like"/>
    <property type="match status" value="1"/>
</dbReference>
<name>A0A8H2WR44_9AGAM</name>
<dbReference type="Proteomes" id="UP000663841">
    <property type="component" value="Unassembled WGS sequence"/>
</dbReference>
<feature type="non-terminal residue" evidence="5">
    <location>
        <position position="1"/>
    </location>
</feature>
<comment type="caution">
    <text evidence="5">The sequence shown here is derived from an EMBL/GenBank/DDBJ whole genome shotgun (WGS) entry which is preliminary data.</text>
</comment>
<dbReference type="PANTHER" id="PTHR24185">
    <property type="entry name" value="CALCIUM-INDEPENDENT PHOSPHOLIPASE A2-GAMMA"/>
    <property type="match status" value="1"/>
</dbReference>
<dbReference type="EMBL" id="CAJMWW010000003">
    <property type="protein sequence ID" value="CAE6395497.1"/>
    <property type="molecule type" value="Genomic_DNA"/>
</dbReference>
<evidence type="ECO:0000313" key="6">
    <source>
        <dbReference type="Proteomes" id="UP000663841"/>
    </source>
</evidence>
<evidence type="ECO:0000256" key="2">
    <source>
        <dbReference type="ARBA" id="ARBA00022963"/>
    </source>
</evidence>
<dbReference type="InterPro" id="IPR002641">
    <property type="entry name" value="PNPLA_dom"/>
</dbReference>
<dbReference type="PANTHER" id="PTHR24185:SF1">
    <property type="entry name" value="CALCIUM-INDEPENDENT PHOSPHOLIPASE A2-GAMMA"/>
    <property type="match status" value="1"/>
</dbReference>
<keyword evidence="2" id="KW-0442">Lipid degradation</keyword>
<dbReference type="Pfam" id="PF01734">
    <property type="entry name" value="Patatin"/>
    <property type="match status" value="1"/>
</dbReference>
<evidence type="ECO:0000256" key="3">
    <source>
        <dbReference type="ARBA" id="ARBA00023098"/>
    </source>
</evidence>
<evidence type="ECO:0000256" key="1">
    <source>
        <dbReference type="ARBA" id="ARBA00022801"/>
    </source>
</evidence>
<dbReference type="GO" id="GO:0019369">
    <property type="term" value="P:arachidonate metabolic process"/>
    <property type="evidence" value="ECO:0007669"/>
    <property type="project" value="TreeGrafter"/>
</dbReference>
<protein>
    <recommendedName>
        <fullName evidence="4">PNPLA domain-containing protein</fullName>
    </recommendedName>
</protein>
<evidence type="ECO:0000259" key="4">
    <source>
        <dbReference type="Pfam" id="PF01734"/>
    </source>
</evidence>
<sequence>MSDSDPPRQGLNILCIDGGGVRGLSALVLVQELMKRIQRLEKLGSPPNPYECFDVIAGTGTGAVQACMLGRLRMPVESAIKSYANLAKDVFSEKKRYGSGSFKTTRLKESLRDIIQNATLKGVDEAKELLKDLGHFALAVVHAGSFIGQTPHMSIAEYRSLLMRQKRQALEAYSKLPQAAKVDDYGHTVYTAWRMCYEQLSSRAQELLWLFALLHHTGVTVDIFRRAAENIGSYKPTFPSTPVEDLALQQLRNFLCGFLNSSQNWDGLLFAVTVNEISSHSLLEYDALNQAYRTHVLVQGWVHIVVAHDVDISTECARILLAVSIPLDESWESTSYRINIGPHIDKILSEASVTVGPNHAEPFYQVLKDRGQWIKAELLNTGIQEIIKPLGKDHPNTLIIMNNLASTYSELGRYEDARALHLQALDKRKQVLGNDHPDTLKSMNNLANTDYGLGRASLIISCHGV</sequence>
<dbReference type="GO" id="GO:0016042">
    <property type="term" value="P:lipid catabolic process"/>
    <property type="evidence" value="ECO:0007669"/>
    <property type="project" value="UniProtKB-KW"/>
</dbReference>
<feature type="domain" description="PNPLA" evidence="4">
    <location>
        <begin position="14"/>
        <end position="126"/>
    </location>
</feature>
<keyword evidence="1" id="KW-0378">Hydrolase</keyword>
<dbReference type="Gene3D" id="3.40.1090.10">
    <property type="entry name" value="Cytosolic phospholipase A2 catalytic domain"/>
    <property type="match status" value="1"/>
</dbReference>
<dbReference type="InterPro" id="IPR016035">
    <property type="entry name" value="Acyl_Trfase/lysoPLipase"/>
</dbReference>
<dbReference type="Gene3D" id="1.25.40.10">
    <property type="entry name" value="Tetratricopeptide repeat domain"/>
    <property type="match status" value="1"/>
</dbReference>